<evidence type="ECO:0000313" key="2">
    <source>
        <dbReference type="Proteomes" id="UP000664265"/>
    </source>
</evidence>
<dbReference type="InterPro" id="IPR046729">
    <property type="entry name" value="DUF6621"/>
</dbReference>
<dbReference type="Pfam" id="PF20326">
    <property type="entry name" value="DUF6621"/>
    <property type="match status" value="1"/>
</dbReference>
<gene>
    <name evidence="1" type="ORF">JHU38_07630</name>
</gene>
<dbReference type="RefSeq" id="WP_107582254.1">
    <property type="nucleotide sequence ID" value="NZ_JAERMS010000021.1"/>
</dbReference>
<organism evidence="1 2">
    <name type="scientific">Prevotella illustrans</name>
    <dbReference type="NCBI Taxonomy" id="2800387"/>
    <lineage>
        <taxon>Bacteria</taxon>
        <taxon>Pseudomonadati</taxon>
        <taxon>Bacteroidota</taxon>
        <taxon>Bacteroidia</taxon>
        <taxon>Bacteroidales</taxon>
        <taxon>Prevotellaceae</taxon>
        <taxon>Prevotella</taxon>
    </lineage>
</organism>
<dbReference type="Proteomes" id="UP000664265">
    <property type="component" value="Unassembled WGS sequence"/>
</dbReference>
<keyword evidence="2" id="KW-1185">Reference proteome</keyword>
<accession>A0ABS3M628</accession>
<comment type="caution">
    <text evidence="1">The sequence shown here is derived from an EMBL/GenBank/DDBJ whole genome shotgun (WGS) entry which is preliminary data.</text>
</comment>
<name>A0ABS3M628_9BACT</name>
<reference evidence="1 2" key="1">
    <citation type="submission" date="2021-01" db="EMBL/GenBank/DDBJ databases">
        <title>Prevotella A2931 sp. nov.</title>
        <authorList>
            <person name="Buhl M."/>
            <person name="Oberhettinger P."/>
        </authorList>
    </citation>
    <scope>NUCLEOTIDE SEQUENCE [LARGE SCALE GENOMIC DNA]</scope>
    <source>
        <strain evidence="1 2">A2931</strain>
    </source>
</reference>
<evidence type="ECO:0000313" key="1">
    <source>
        <dbReference type="EMBL" id="MBO1363639.1"/>
    </source>
</evidence>
<proteinExistence type="predicted"/>
<protein>
    <submittedName>
        <fullName evidence="1">Uncharacterized protein</fullName>
    </submittedName>
</protein>
<sequence>MNSLEANDIELQENIIIADAEYIDNVAFDLIVNFERMLGRKIPKADMAQWAINIGLDGGMKPGRQTTGVILIHDKNTEQLNNFLPSDLQAELNNQAFYDESFGEFTFTAYPTEAMVTKQDFLTDMARTIYNHKDVKRVMLVPDTENEQFFNSLKRVLNGADDDKHITLFTMQPTLGGHFRQEILGYSLTNAMGVKADEFRD</sequence>
<dbReference type="EMBL" id="JAERMS010000021">
    <property type="protein sequence ID" value="MBO1363639.1"/>
    <property type="molecule type" value="Genomic_DNA"/>
</dbReference>